<evidence type="ECO:0000313" key="5">
    <source>
        <dbReference type="EMBL" id="CAB4534440.1"/>
    </source>
</evidence>
<dbReference type="InterPro" id="IPR036034">
    <property type="entry name" value="PDZ_sf"/>
</dbReference>
<organism evidence="5">
    <name type="scientific">freshwater metagenome</name>
    <dbReference type="NCBI Taxonomy" id="449393"/>
    <lineage>
        <taxon>unclassified sequences</taxon>
        <taxon>metagenomes</taxon>
        <taxon>ecological metagenomes</taxon>
    </lineage>
</organism>
<dbReference type="GO" id="GO:0030163">
    <property type="term" value="P:protein catabolic process"/>
    <property type="evidence" value="ECO:0007669"/>
    <property type="project" value="InterPro"/>
</dbReference>
<dbReference type="GO" id="GO:0004176">
    <property type="term" value="F:ATP-dependent peptidase activity"/>
    <property type="evidence" value="ECO:0007669"/>
    <property type="project" value="InterPro"/>
</dbReference>
<evidence type="ECO:0000256" key="1">
    <source>
        <dbReference type="SAM" id="MobiDB-lite"/>
    </source>
</evidence>
<proteinExistence type="predicted"/>
<protein>
    <submittedName>
        <fullName evidence="5">Unannotated protein</fullName>
    </submittedName>
</protein>
<dbReference type="Gene3D" id="3.30.230.10">
    <property type="match status" value="1"/>
</dbReference>
<reference evidence="5" key="1">
    <citation type="submission" date="2020-05" db="EMBL/GenBank/DDBJ databases">
        <authorList>
            <person name="Chiriac C."/>
            <person name="Salcher M."/>
            <person name="Ghai R."/>
            <person name="Kavagutti S V."/>
        </authorList>
    </citation>
    <scope>NUCLEOTIDE SEQUENCE</scope>
</reference>
<evidence type="ECO:0000259" key="4">
    <source>
        <dbReference type="Pfam" id="PF13180"/>
    </source>
</evidence>
<dbReference type="GO" id="GO:0004252">
    <property type="term" value="F:serine-type endopeptidase activity"/>
    <property type="evidence" value="ECO:0007669"/>
    <property type="project" value="InterPro"/>
</dbReference>
<gene>
    <name evidence="5" type="ORF">UFOPK1358_00639</name>
</gene>
<dbReference type="GO" id="GO:0005524">
    <property type="term" value="F:ATP binding"/>
    <property type="evidence" value="ECO:0007669"/>
    <property type="project" value="InterPro"/>
</dbReference>
<feature type="transmembrane region" description="Helical" evidence="2">
    <location>
        <begin position="56"/>
        <end position="76"/>
    </location>
</feature>
<evidence type="ECO:0000256" key="2">
    <source>
        <dbReference type="SAM" id="Phobius"/>
    </source>
</evidence>
<feature type="domain" description="Lon proteolytic" evidence="3">
    <location>
        <begin position="278"/>
        <end position="386"/>
    </location>
</feature>
<dbReference type="EMBL" id="CAEZSF010000044">
    <property type="protein sequence ID" value="CAB4534440.1"/>
    <property type="molecule type" value="Genomic_DNA"/>
</dbReference>
<keyword evidence="2" id="KW-0812">Transmembrane</keyword>
<feature type="domain" description="PDZ" evidence="4">
    <location>
        <begin position="172"/>
        <end position="242"/>
    </location>
</feature>
<dbReference type="SUPFAM" id="SSF54211">
    <property type="entry name" value="Ribosomal protein S5 domain 2-like"/>
    <property type="match status" value="1"/>
</dbReference>
<accession>A0A6J6B5X7</accession>
<dbReference type="Pfam" id="PF05362">
    <property type="entry name" value="Lon_C"/>
    <property type="match status" value="1"/>
</dbReference>
<dbReference type="InterPro" id="IPR014721">
    <property type="entry name" value="Ribsml_uS5_D2-typ_fold_subgr"/>
</dbReference>
<dbReference type="PANTHER" id="PTHR10046">
    <property type="entry name" value="ATP DEPENDENT LON PROTEASE FAMILY MEMBER"/>
    <property type="match status" value="1"/>
</dbReference>
<dbReference type="Pfam" id="PF13180">
    <property type="entry name" value="PDZ_2"/>
    <property type="match status" value="1"/>
</dbReference>
<evidence type="ECO:0000259" key="3">
    <source>
        <dbReference type="Pfam" id="PF05362"/>
    </source>
</evidence>
<feature type="region of interest" description="Disordered" evidence="1">
    <location>
        <begin position="1"/>
        <end position="20"/>
    </location>
</feature>
<dbReference type="GO" id="GO:0006508">
    <property type="term" value="P:proteolysis"/>
    <property type="evidence" value="ECO:0007669"/>
    <property type="project" value="InterPro"/>
</dbReference>
<sequence>MTDQTLPTEEDSSIVPSGDDSAFELSGADACADFLENAPQADQSELPVQAQPRTRWVALGVFGFLAAGLVAAAFLIRLPYYLVQPGSVRPAEQRIDISGAESFENSGDILFTTVFVDQATPALMIRAWLDDAVEIRTRQEMYPEGDRKASQEQNQLRMDLSKLTATRVALQYLGIEAEYDADGTRVLAVQSEAPSAGVLLPGDVIISVDGSEIALPSEIAPELADHAPGDQVQVVVRRAAPDGQQVRKELDVTLGASSDEVTRPILGIEAEPDAPSIDSEVQVDVDSGTVSGPSAGLAWTLAILDRLTPGSLTRGKTVAVTGEILEDGTVGPIGGILQKVSAVKRAGIKMFIYPASTPVEEQKQMRALAGKKVELRPVENLDQAVQALSPRGIQLPG</sequence>
<dbReference type="AlphaFoldDB" id="A0A6J6B5X7"/>
<dbReference type="Gene3D" id="2.30.42.10">
    <property type="match status" value="1"/>
</dbReference>
<dbReference type="SUPFAM" id="SSF50156">
    <property type="entry name" value="PDZ domain-like"/>
    <property type="match status" value="1"/>
</dbReference>
<dbReference type="InterPro" id="IPR027065">
    <property type="entry name" value="Lon_Prtase"/>
</dbReference>
<dbReference type="InterPro" id="IPR020568">
    <property type="entry name" value="Ribosomal_Su5_D2-typ_SF"/>
</dbReference>
<dbReference type="InterPro" id="IPR001478">
    <property type="entry name" value="PDZ"/>
</dbReference>
<keyword evidence="2" id="KW-0472">Membrane</keyword>
<keyword evidence="2" id="KW-1133">Transmembrane helix</keyword>
<dbReference type="InterPro" id="IPR008269">
    <property type="entry name" value="Lon_proteolytic"/>
</dbReference>
<name>A0A6J6B5X7_9ZZZZ</name>